<dbReference type="InterPro" id="IPR040925">
    <property type="entry name" value="HepII_C"/>
</dbReference>
<evidence type="ECO:0000259" key="3">
    <source>
        <dbReference type="Pfam" id="PF18675"/>
    </source>
</evidence>
<dbReference type="Pfam" id="PF18675">
    <property type="entry name" value="HepII_C"/>
    <property type="match status" value="1"/>
</dbReference>
<proteinExistence type="predicted"/>
<gene>
    <name evidence="4" type="ORF">ACFO6W_12135</name>
</gene>
<dbReference type="RefSeq" id="WP_379996757.1">
    <property type="nucleotide sequence ID" value="NZ_JBHSGN010000076.1"/>
</dbReference>
<evidence type="ECO:0000256" key="1">
    <source>
        <dbReference type="SAM" id="MobiDB-lite"/>
    </source>
</evidence>
<dbReference type="Proteomes" id="UP001596023">
    <property type="component" value="Unassembled WGS sequence"/>
</dbReference>
<keyword evidence="5" id="KW-1185">Reference proteome</keyword>
<feature type="chain" id="PRO_5046085218" description="Heparinase II C-terminal domain-containing protein" evidence="2">
    <location>
        <begin position="26"/>
        <end position="908"/>
    </location>
</feature>
<keyword evidence="2" id="KW-0732">Signal</keyword>
<feature type="signal peptide" evidence="2">
    <location>
        <begin position="1"/>
        <end position="25"/>
    </location>
</feature>
<dbReference type="Gene3D" id="2.60.40.2750">
    <property type="match status" value="1"/>
</dbReference>
<dbReference type="InterPro" id="IPR008929">
    <property type="entry name" value="Chondroitin_lyas"/>
</dbReference>
<evidence type="ECO:0000256" key="2">
    <source>
        <dbReference type="SAM" id="SignalP"/>
    </source>
</evidence>
<feature type="domain" description="Heparinase II C-terminal" evidence="3">
    <location>
        <begin position="825"/>
        <end position="897"/>
    </location>
</feature>
<evidence type="ECO:0000313" key="5">
    <source>
        <dbReference type="Proteomes" id="UP001596023"/>
    </source>
</evidence>
<sequence length="908" mass="104167">MNNDKKYRLYFVTFLIFLMSGAGTSAQNISKSYTIILPVNIAKVNNKTTITSYKATSTDMKYVSLKKGIGERVSNDSESEPDITYAINVPEPGKYRIFADVVREEEIKPGMTVETRLVKLQIDNQRITRRIVSNLHEYSGHDLGTFNLEAGQELKIWLPEKIFFEAIRIKTYIPEEVPAGAVTYTPAITPPASHPRLWVNKDNLPEVRERLTKGENLAIWQEVEEAAKKPFPFEFDMRKEVFHNNELGDVAIIKAFYYLMTGDRSVGNEVVRLMTGYLSVLEYGNVRHGDITREIGKSIYTAALIYDWCYDLLDEGDKQVLYENMMRLAPDMEIGWPPFKENIVNGHASEAQVNRDLLAMSIAIYDKNREPYRYISYLMLEKLLPMRAFEYQSPRHNQGFDYGAYRHGWEMHAAWMFYRMTGIRIFNDNISDLRKYWVYMQLPNGDRLSDGDKFSKTHVSYPETLLLDYAYAGDPVTKGEFERRGGLSRAKDNPVLFLLVNDPDLKANPSPDSLPLTIDFGTVLGGMIARTGWGMRKESNDVIVEIKGGGYHFGNHQHANAGSFQIYYRGQQIADLGIYRAYGTPYDFNFYKRSVAHSMMLVKDPDEKLEHRTTINDGGSRFNQRTPRTPHETKTDPWFDYGTVLSSDFEANTQKPSYSYFKADLTAAYYSKVSNYTRSFCFLNLNREDIPAAVIVADDLITSKDSFEKYWKINTLNKPYYLQTGVVLHNSENGLTGKTHLNVLLPLPEEREIEISSLKDSSSVLGVQYQIKSALPETDGYQVVVYPRENKRNNRFLTVLQMAAGDTGPLPVYFKEEDNKYIILLQDRMVCMSAGYEQIQEPFALIVNQDMEFQILLTDLKSGFWNVCGEDKNICLNFRVEPGKNTIFFKAGKGKYFITPGRQYELNK</sequence>
<dbReference type="EMBL" id="JBHSGN010000076">
    <property type="protein sequence ID" value="MFC4674444.1"/>
    <property type="molecule type" value="Genomic_DNA"/>
</dbReference>
<feature type="region of interest" description="Disordered" evidence="1">
    <location>
        <begin position="614"/>
        <end position="633"/>
    </location>
</feature>
<dbReference type="Gene3D" id="2.70.98.70">
    <property type="match status" value="1"/>
</dbReference>
<evidence type="ECO:0000313" key="4">
    <source>
        <dbReference type="EMBL" id="MFC4674444.1"/>
    </source>
</evidence>
<comment type="caution">
    <text evidence="4">The sequence shown here is derived from an EMBL/GenBank/DDBJ whole genome shotgun (WGS) entry which is preliminary data.</text>
</comment>
<reference evidence="5" key="1">
    <citation type="journal article" date="2019" name="Int. J. Syst. Evol. Microbiol.">
        <title>The Global Catalogue of Microorganisms (GCM) 10K type strain sequencing project: providing services to taxonomists for standard genome sequencing and annotation.</title>
        <authorList>
            <consortium name="The Broad Institute Genomics Platform"/>
            <consortium name="The Broad Institute Genome Sequencing Center for Infectious Disease"/>
            <person name="Wu L."/>
            <person name="Ma J."/>
        </authorList>
    </citation>
    <scope>NUCLEOTIDE SEQUENCE [LARGE SCALE GENOMIC DNA]</scope>
    <source>
        <strain evidence="5">CCUG 66188</strain>
    </source>
</reference>
<dbReference type="Gene3D" id="1.50.10.100">
    <property type="entry name" value="Chondroitin AC/alginate lyase"/>
    <property type="match status" value="1"/>
</dbReference>
<accession>A0ABV9KX87</accession>
<protein>
    <recommendedName>
        <fullName evidence="3">Heparinase II C-terminal domain-containing protein</fullName>
    </recommendedName>
</protein>
<organism evidence="4 5">
    <name type="scientific">Dysgonomonas termitidis</name>
    <dbReference type="NCBI Taxonomy" id="1516126"/>
    <lineage>
        <taxon>Bacteria</taxon>
        <taxon>Pseudomonadati</taxon>
        <taxon>Bacteroidota</taxon>
        <taxon>Bacteroidia</taxon>
        <taxon>Bacteroidales</taxon>
        <taxon>Dysgonomonadaceae</taxon>
        <taxon>Dysgonomonas</taxon>
    </lineage>
</organism>
<dbReference type="SUPFAM" id="SSF48230">
    <property type="entry name" value="Chondroitin AC/alginate lyase"/>
    <property type="match status" value="1"/>
</dbReference>
<feature type="compositionally biased region" description="Polar residues" evidence="1">
    <location>
        <begin position="615"/>
        <end position="627"/>
    </location>
</feature>
<name>A0ABV9KX87_9BACT</name>